<feature type="region of interest" description="Disordered" evidence="1">
    <location>
        <begin position="130"/>
        <end position="152"/>
    </location>
</feature>
<feature type="non-terminal residue" evidence="2">
    <location>
        <position position="166"/>
    </location>
</feature>
<proteinExistence type="predicted"/>
<reference evidence="3" key="1">
    <citation type="submission" date="2016-10" db="EMBL/GenBank/DDBJ databases">
        <authorList>
            <person name="Varghese N."/>
            <person name="Submissions S."/>
        </authorList>
    </citation>
    <scope>NUCLEOTIDE SEQUENCE [LARGE SCALE GENOMIC DNA]</scope>
    <source>
        <strain evidence="3">DSM 3384</strain>
    </source>
</reference>
<accession>A0A1H2KG11</accession>
<evidence type="ECO:0000313" key="3">
    <source>
        <dbReference type="Proteomes" id="UP000199608"/>
    </source>
</evidence>
<dbReference type="Proteomes" id="UP000199608">
    <property type="component" value="Unassembled WGS sequence"/>
</dbReference>
<evidence type="ECO:0000256" key="1">
    <source>
        <dbReference type="SAM" id="MobiDB-lite"/>
    </source>
</evidence>
<dbReference type="EMBL" id="FNLL01000042">
    <property type="protein sequence ID" value="SDU67553.1"/>
    <property type="molecule type" value="Genomic_DNA"/>
</dbReference>
<protein>
    <submittedName>
        <fullName evidence="2">Uncharacterized protein</fullName>
    </submittedName>
</protein>
<gene>
    <name evidence="2" type="ORF">SAMN04487931_1421</name>
</gene>
<keyword evidence="3" id="KW-1185">Reference proteome</keyword>
<evidence type="ECO:0000313" key="2">
    <source>
        <dbReference type="EMBL" id="SDU67553.1"/>
    </source>
</evidence>
<name>A0A1H2KG11_9BACT</name>
<sequence length="166" mass="18418">MSNIRIPMAVCAAVAEILVGTGSHATLDAIFEAAGAIGSPPGLPHHSKWKTWLFTAGKNPECDSLALIGNLIEEFMDLPPESPSETVNFYGNNYDPLAEYNRKRERLSNILEEHGFRYYQGGRVLPNDNMPVTPNVKMSEKQQDTEPKRPSSVEELLQIIIKGLPR</sequence>
<dbReference type="AlphaFoldDB" id="A0A1H2KG11"/>
<dbReference type="RefSeq" id="WP_217641267.1">
    <property type="nucleotide sequence ID" value="NZ_FNLL01000042.1"/>
</dbReference>
<feature type="compositionally biased region" description="Basic and acidic residues" evidence="1">
    <location>
        <begin position="138"/>
        <end position="152"/>
    </location>
</feature>
<organism evidence="2 3">
    <name type="scientific">Desulfobacula phenolica</name>
    <dbReference type="NCBI Taxonomy" id="90732"/>
    <lineage>
        <taxon>Bacteria</taxon>
        <taxon>Pseudomonadati</taxon>
        <taxon>Thermodesulfobacteriota</taxon>
        <taxon>Desulfobacteria</taxon>
        <taxon>Desulfobacterales</taxon>
        <taxon>Desulfobacteraceae</taxon>
        <taxon>Desulfobacula</taxon>
    </lineage>
</organism>